<dbReference type="PANTHER" id="PTHR41521:SF4">
    <property type="entry name" value="BLR0684 PROTEIN"/>
    <property type="match status" value="1"/>
</dbReference>
<dbReference type="EMBL" id="LR812090">
    <property type="protein sequence ID" value="CAB9495324.1"/>
    <property type="molecule type" value="Genomic_DNA"/>
</dbReference>
<dbReference type="InterPro" id="IPR010753">
    <property type="entry name" value="DUF1330"/>
</dbReference>
<proteinExistence type="predicted"/>
<dbReference type="PANTHER" id="PTHR41521">
    <property type="match status" value="1"/>
</dbReference>
<dbReference type="SUPFAM" id="SSF54909">
    <property type="entry name" value="Dimeric alpha+beta barrel"/>
    <property type="match status" value="1"/>
</dbReference>
<evidence type="ECO:0000313" key="3">
    <source>
        <dbReference type="Proteomes" id="UP000509458"/>
    </source>
</evidence>
<protein>
    <recommendedName>
        <fullName evidence="1">DUF1330 domain-containing protein</fullName>
    </recommendedName>
</protein>
<dbReference type="Proteomes" id="UP000509458">
    <property type="component" value="Chromosome"/>
</dbReference>
<dbReference type="InterPro" id="IPR011008">
    <property type="entry name" value="Dimeric_a/b-barrel"/>
</dbReference>
<feature type="domain" description="DUF1330" evidence="1">
    <location>
        <begin position="3"/>
        <end position="94"/>
    </location>
</feature>
<sequence length="96" mass="10845">MYYSVLEVTPTNEAWIPHYVKLAADIVSKHGGKYLANSANHQTLEGEREEPAIRVIIQWPSKQSALDFMSDPDYLPLLKLRTDGSISHHVLVEGKE</sequence>
<gene>
    <name evidence="2" type="ORF">ALFOR1_50004</name>
</gene>
<dbReference type="AlphaFoldDB" id="A0A6T9Y4T0"/>
<dbReference type="Pfam" id="PF07045">
    <property type="entry name" value="DUF1330"/>
    <property type="match status" value="1"/>
</dbReference>
<evidence type="ECO:0000313" key="2">
    <source>
        <dbReference type="EMBL" id="CAB9495324.1"/>
    </source>
</evidence>
<evidence type="ECO:0000259" key="1">
    <source>
        <dbReference type="Pfam" id="PF07045"/>
    </source>
</evidence>
<name>A0A6T9Y4T0_ALTMA</name>
<dbReference type="Gene3D" id="3.30.70.100">
    <property type="match status" value="1"/>
</dbReference>
<organism evidence="2 3">
    <name type="scientific">Alteromonas macleodii</name>
    <name type="common">Pseudoalteromonas macleodii</name>
    <dbReference type="NCBI Taxonomy" id="28108"/>
    <lineage>
        <taxon>Bacteria</taxon>
        <taxon>Pseudomonadati</taxon>
        <taxon>Pseudomonadota</taxon>
        <taxon>Gammaproteobacteria</taxon>
        <taxon>Alteromonadales</taxon>
        <taxon>Alteromonadaceae</taxon>
        <taxon>Alteromonas/Salinimonas group</taxon>
        <taxon>Alteromonas</taxon>
    </lineage>
</organism>
<dbReference type="RefSeq" id="WP_179984552.1">
    <property type="nucleotide sequence ID" value="NZ_LR812090.1"/>
</dbReference>
<accession>A0A6T9Y4T0</accession>
<reference evidence="2 3" key="1">
    <citation type="submission" date="2020-06" db="EMBL/GenBank/DDBJ databases">
        <authorList>
            <person name="Duchaud E."/>
        </authorList>
    </citation>
    <scope>NUCLEOTIDE SEQUENCE [LARGE SCALE GENOMIC DNA]</scope>
    <source>
        <strain evidence="2">Alteromonas fortis</strain>
    </source>
</reference>